<dbReference type="PATRIC" id="fig|429727.3.peg.1987"/>
<dbReference type="Proteomes" id="UP000033649">
    <property type="component" value="Unassembled WGS sequence"/>
</dbReference>
<accession>A0A0F5FPE8</accession>
<gene>
    <name evidence="3" type="ORF">VE26_09650</name>
</gene>
<dbReference type="STRING" id="429727.VE26_09650"/>
<comment type="caution">
    <text evidence="3">The sequence shown here is derived from an EMBL/GenBank/DDBJ whole genome shotgun (WGS) entry which is preliminary data.</text>
</comment>
<sequence>MFRFALVAALTFASLPALAQGIEGAGTQTQSLDLLGGAVSVELQSGGDVSLGRGDDGGSAGASVSVNGIGIGLGNSGGTSGSAQSVTSVQSREDRPAANETSRSGAVLSPDETGADGEACIAPSAWELGQALDYRLEVVVRASECQFEPAIIDELLSSQRILGEALSAANINSDAVQAITIGEKIVISLR</sequence>
<keyword evidence="4" id="KW-1185">Reference proteome</keyword>
<reference evidence="3 4" key="1">
    <citation type="submission" date="2015-03" db="EMBL/GenBank/DDBJ databases">
        <authorList>
            <person name="Hassan Y."/>
            <person name="Lepp D."/>
            <person name="Li X.-Z."/>
            <person name="Zhou T."/>
        </authorList>
    </citation>
    <scope>NUCLEOTIDE SEQUENCE [LARGE SCALE GENOMIC DNA]</scope>
    <source>
        <strain evidence="3 4">IPL18</strain>
    </source>
</reference>
<evidence type="ECO:0000256" key="2">
    <source>
        <dbReference type="SAM" id="SignalP"/>
    </source>
</evidence>
<dbReference type="AlphaFoldDB" id="A0A0F5FPE8"/>
<name>A0A0F5FPE8_9HYPH</name>
<organism evidence="3 4">
    <name type="scientific">Devosia chinhatensis</name>
    <dbReference type="NCBI Taxonomy" id="429727"/>
    <lineage>
        <taxon>Bacteria</taxon>
        <taxon>Pseudomonadati</taxon>
        <taxon>Pseudomonadota</taxon>
        <taxon>Alphaproteobacteria</taxon>
        <taxon>Hyphomicrobiales</taxon>
        <taxon>Devosiaceae</taxon>
        <taxon>Devosia</taxon>
    </lineage>
</organism>
<protein>
    <submittedName>
        <fullName evidence="3">Uncharacterized protein</fullName>
    </submittedName>
</protein>
<dbReference type="EMBL" id="JZEY01000054">
    <property type="protein sequence ID" value="KKB10042.1"/>
    <property type="molecule type" value="Genomic_DNA"/>
</dbReference>
<feature type="region of interest" description="Disordered" evidence="1">
    <location>
        <begin position="77"/>
        <end position="114"/>
    </location>
</feature>
<proteinExistence type="predicted"/>
<dbReference type="RefSeq" id="WP_046104735.1">
    <property type="nucleotide sequence ID" value="NZ_JZEY01000054.1"/>
</dbReference>
<evidence type="ECO:0000313" key="4">
    <source>
        <dbReference type="Proteomes" id="UP000033649"/>
    </source>
</evidence>
<dbReference type="OrthoDB" id="9794842at2"/>
<evidence type="ECO:0000313" key="3">
    <source>
        <dbReference type="EMBL" id="KKB10042.1"/>
    </source>
</evidence>
<evidence type="ECO:0000256" key="1">
    <source>
        <dbReference type="SAM" id="MobiDB-lite"/>
    </source>
</evidence>
<keyword evidence="2" id="KW-0732">Signal</keyword>
<feature type="signal peptide" evidence="2">
    <location>
        <begin position="1"/>
        <end position="19"/>
    </location>
</feature>
<feature type="chain" id="PRO_5002486635" evidence="2">
    <location>
        <begin position="20"/>
        <end position="190"/>
    </location>
</feature>